<dbReference type="InterPro" id="IPR029068">
    <property type="entry name" value="Glyas_Bleomycin-R_OHBP_Dase"/>
</dbReference>
<dbReference type="Proteomes" id="UP000249890">
    <property type="component" value="Chromosome"/>
</dbReference>
<dbReference type="AlphaFoldDB" id="A0A2Z2KR20"/>
<keyword evidence="3" id="KW-1185">Reference proteome</keyword>
<dbReference type="KEGG" id="pdh:B9T62_33495"/>
<gene>
    <name evidence="2" type="ORF">B9T62_33495</name>
</gene>
<dbReference type="CDD" id="cd06588">
    <property type="entry name" value="PhnB_like"/>
    <property type="match status" value="1"/>
</dbReference>
<dbReference type="Pfam" id="PF00903">
    <property type="entry name" value="Glyoxalase"/>
    <property type="match status" value="1"/>
</dbReference>
<reference evidence="2 3" key="1">
    <citation type="submission" date="2017-06" db="EMBL/GenBank/DDBJ databases">
        <title>Complete genome sequence of Paenibacillus donghaensis KCTC 13049T isolated from East Sea sediment, South Korea.</title>
        <authorList>
            <person name="Jung B.K."/>
            <person name="Hong S.-J."/>
            <person name="Shin J.-H."/>
        </authorList>
    </citation>
    <scope>NUCLEOTIDE SEQUENCE [LARGE SCALE GENOMIC DNA]</scope>
    <source>
        <strain evidence="2 3">KCTC 13049</strain>
    </source>
</reference>
<dbReference type="RefSeq" id="WP_087919184.1">
    <property type="nucleotide sequence ID" value="NZ_CP021780.1"/>
</dbReference>
<evidence type="ECO:0000259" key="1">
    <source>
        <dbReference type="Pfam" id="PF00903"/>
    </source>
</evidence>
<dbReference type="InterPro" id="IPR004360">
    <property type="entry name" value="Glyas_Fos-R_dOase_dom"/>
</dbReference>
<dbReference type="OrthoDB" id="9795306at2"/>
<protein>
    <recommendedName>
        <fullName evidence="1">Glyoxalase/fosfomycin resistance/dioxygenase domain-containing protein</fullName>
    </recommendedName>
</protein>
<feature type="domain" description="Glyoxalase/fosfomycin resistance/dioxygenase" evidence="1">
    <location>
        <begin position="12"/>
        <end position="135"/>
    </location>
</feature>
<dbReference type="EMBL" id="CP021780">
    <property type="protein sequence ID" value="ASA25219.1"/>
    <property type="molecule type" value="Genomic_DNA"/>
</dbReference>
<accession>A0A2Z2KR20</accession>
<dbReference type="Gene3D" id="3.10.180.10">
    <property type="entry name" value="2,3-Dihydroxybiphenyl 1,2-Dioxygenase, domain 1"/>
    <property type="match status" value="1"/>
</dbReference>
<organism evidence="2 3">
    <name type="scientific">Paenibacillus donghaensis</name>
    <dbReference type="NCBI Taxonomy" id="414771"/>
    <lineage>
        <taxon>Bacteria</taxon>
        <taxon>Bacillati</taxon>
        <taxon>Bacillota</taxon>
        <taxon>Bacilli</taxon>
        <taxon>Bacillales</taxon>
        <taxon>Paenibacillaceae</taxon>
        <taxon>Paenibacillus</taxon>
    </lineage>
</organism>
<evidence type="ECO:0000313" key="3">
    <source>
        <dbReference type="Proteomes" id="UP000249890"/>
    </source>
</evidence>
<proteinExistence type="predicted"/>
<dbReference type="SUPFAM" id="SSF54593">
    <property type="entry name" value="Glyoxalase/Bleomycin resistance protein/Dihydroxybiphenyl dioxygenase"/>
    <property type="match status" value="1"/>
</dbReference>
<name>A0A2Z2KR20_9BACL</name>
<sequence length="139" mass="15130">MTTKMIPYITLDGQAEAAISFYQQVFEAQLLFKQTFGEGPADPAHPMDEATGQRIAHSLLKIGASELYIADSEPGQPLQSGNILTICLTTDDAGTAAAFFHALEEGGHVLHPLVQTYFSPAYGMVTDKYGVTFQIFTRK</sequence>
<dbReference type="PANTHER" id="PTHR33990:SF1">
    <property type="entry name" value="PROTEIN YJDN"/>
    <property type="match status" value="1"/>
</dbReference>
<evidence type="ECO:0000313" key="2">
    <source>
        <dbReference type="EMBL" id="ASA25219.1"/>
    </source>
</evidence>
<dbReference type="PANTHER" id="PTHR33990">
    <property type="entry name" value="PROTEIN YJDN-RELATED"/>
    <property type="match status" value="1"/>
</dbReference>
<dbReference type="InterPro" id="IPR028973">
    <property type="entry name" value="PhnB-like"/>
</dbReference>